<dbReference type="GO" id="GO:0005102">
    <property type="term" value="F:signaling receptor binding"/>
    <property type="evidence" value="ECO:0007669"/>
    <property type="project" value="TreeGrafter"/>
</dbReference>
<evidence type="ECO:0000256" key="5">
    <source>
        <dbReference type="ARBA" id="ARBA00023180"/>
    </source>
</evidence>
<name>A0AAD8YNR3_9TELE</name>
<keyword evidence="6" id="KW-0393">Immunoglobulin domain</keyword>
<dbReference type="InterPro" id="IPR050504">
    <property type="entry name" value="IgSF_BTN/MOG"/>
</dbReference>
<dbReference type="InterPro" id="IPR003599">
    <property type="entry name" value="Ig_sub"/>
</dbReference>
<dbReference type="SMART" id="SM00406">
    <property type="entry name" value="IGv"/>
    <property type="match status" value="2"/>
</dbReference>
<organism evidence="8 9">
    <name type="scientific">Electrophorus voltai</name>
    <dbReference type="NCBI Taxonomy" id="2609070"/>
    <lineage>
        <taxon>Eukaryota</taxon>
        <taxon>Metazoa</taxon>
        <taxon>Chordata</taxon>
        <taxon>Craniata</taxon>
        <taxon>Vertebrata</taxon>
        <taxon>Euteleostomi</taxon>
        <taxon>Actinopterygii</taxon>
        <taxon>Neopterygii</taxon>
        <taxon>Teleostei</taxon>
        <taxon>Ostariophysi</taxon>
        <taxon>Gymnotiformes</taxon>
        <taxon>Gymnotoidei</taxon>
        <taxon>Gymnotidae</taxon>
        <taxon>Electrophorus</taxon>
    </lineage>
</organism>
<dbReference type="PANTHER" id="PTHR24100:SF151">
    <property type="entry name" value="ICOS LIGAND"/>
    <property type="match status" value="1"/>
</dbReference>
<keyword evidence="4" id="KW-1015">Disulfide bond</keyword>
<evidence type="ECO:0000256" key="4">
    <source>
        <dbReference type="ARBA" id="ARBA00023157"/>
    </source>
</evidence>
<evidence type="ECO:0000256" key="3">
    <source>
        <dbReference type="ARBA" id="ARBA00023136"/>
    </source>
</evidence>
<dbReference type="Gene3D" id="2.60.40.10">
    <property type="entry name" value="Immunoglobulins"/>
    <property type="match status" value="2"/>
</dbReference>
<dbReference type="GO" id="GO:0009897">
    <property type="term" value="C:external side of plasma membrane"/>
    <property type="evidence" value="ECO:0007669"/>
    <property type="project" value="TreeGrafter"/>
</dbReference>
<keyword evidence="9" id="KW-1185">Reference proteome</keyword>
<keyword evidence="5" id="KW-0325">Glycoprotein</keyword>
<dbReference type="FunFam" id="2.60.40.10:FF:000142">
    <property type="entry name" value="V-set domain-containing T-cell activation inhibitor 1"/>
    <property type="match status" value="2"/>
</dbReference>
<dbReference type="AlphaFoldDB" id="A0AAD8YNR3"/>
<comment type="caution">
    <text evidence="8">The sequence shown here is derived from an EMBL/GenBank/DDBJ whole genome shotgun (WGS) entry which is preliminary data.</text>
</comment>
<comment type="subcellular location">
    <subcellularLocation>
        <location evidence="1">Membrane</location>
    </subcellularLocation>
</comment>
<evidence type="ECO:0000256" key="6">
    <source>
        <dbReference type="ARBA" id="ARBA00023319"/>
    </source>
</evidence>
<dbReference type="EMBL" id="JAROKS010000267">
    <property type="protein sequence ID" value="KAK1784347.1"/>
    <property type="molecule type" value="Genomic_DNA"/>
</dbReference>
<feature type="domain" description="Ig-like" evidence="7">
    <location>
        <begin position="184"/>
        <end position="284"/>
    </location>
</feature>
<dbReference type="GO" id="GO:0050863">
    <property type="term" value="P:regulation of T cell activation"/>
    <property type="evidence" value="ECO:0007669"/>
    <property type="project" value="UniProtKB-ARBA"/>
</dbReference>
<evidence type="ECO:0000259" key="7">
    <source>
        <dbReference type="PROSITE" id="PS50835"/>
    </source>
</evidence>
<dbReference type="InterPro" id="IPR013783">
    <property type="entry name" value="Ig-like_fold"/>
</dbReference>
<dbReference type="InterPro" id="IPR036179">
    <property type="entry name" value="Ig-like_dom_sf"/>
</dbReference>
<dbReference type="Pfam" id="PF07686">
    <property type="entry name" value="V-set"/>
    <property type="match status" value="2"/>
</dbReference>
<reference evidence="8" key="1">
    <citation type="submission" date="2023-03" db="EMBL/GenBank/DDBJ databases">
        <title>Electrophorus voltai genome.</title>
        <authorList>
            <person name="Bian C."/>
        </authorList>
    </citation>
    <scope>NUCLEOTIDE SEQUENCE</scope>
    <source>
        <strain evidence="8">CB-2022</strain>
        <tissue evidence="8">Muscle</tissue>
    </source>
</reference>
<dbReference type="PROSITE" id="PS50835">
    <property type="entry name" value="IG_LIKE"/>
    <property type="match status" value="2"/>
</dbReference>
<dbReference type="GO" id="GO:0050852">
    <property type="term" value="P:T cell receptor signaling pathway"/>
    <property type="evidence" value="ECO:0007669"/>
    <property type="project" value="TreeGrafter"/>
</dbReference>
<gene>
    <name evidence="8" type="ORF">P4O66_019090</name>
</gene>
<evidence type="ECO:0000313" key="8">
    <source>
        <dbReference type="EMBL" id="KAK1784347.1"/>
    </source>
</evidence>
<protein>
    <recommendedName>
        <fullName evidence="7">Ig-like domain-containing protein</fullName>
    </recommendedName>
</protein>
<sequence>MHISNHIIKFADDTTVVGLINKDNESAYREEVQELVSWCKVNNLYLNVDKTKEMVVDFRRARQDHSPLPINCSSVEIVKNIKFLTENLTWTLNPEHQFHHQESPATSLLPSEAEGSPSPITHPHYLLQRYCREHPEQLHHYLYLSSCFHPGDYIEKDIFKSSLVFITENLKVVGPSVPLVVNAGEDLVLPCSLQPNISAVDMTVEWLRPDLTQANRLVHLYEGHKDSNEDQIKSYRGRTDLFKEELQKGNTSLKLSAVQPSDEGDYTCLIQSESWYDDITLGVTVKVDFKVVGPAAPVVAVAGEDLVLPCSIHPRVSAEDLRVEWYRLYMRQTLVHLYEEYKDRNDEQIESYRGRTDLFKEELHKGNTSLKLSAVQPSDEGVYKCAVRSMSWYDDIPVYVEVR</sequence>
<dbReference type="PANTHER" id="PTHR24100">
    <property type="entry name" value="BUTYROPHILIN"/>
    <property type="match status" value="1"/>
</dbReference>
<evidence type="ECO:0000256" key="2">
    <source>
        <dbReference type="ARBA" id="ARBA00022729"/>
    </source>
</evidence>
<keyword evidence="3" id="KW-0472">Membrane</keyword>
<dbReference type="SUPFAM" id="SSF48726">
    <property type="entry name" value="Immunoglobulin"/>
    <property type="match status" value="2"/>
</dbReference>
<feature type="domain" description="Ig-like" evidence="7">
    <location>
        <begin position="303"/>
        <end position="389"/>
    </location>
</feature>
<evidence type="ECO:0000313" key="9">
    <source>
        <dbReference type="Proteomes" id="UP001239994"/>
    </source>
</evidence>
<dbReference type="SMART" id="SM00408">
    <property type="entry name" value="IGc2"/>
    <property type="match status" value="2"/>
</dbReference>
<dbReference type="InterPro" id="IPR007110">
    <property type="entry name" value="Ig-like_dom"/>
</dbReference>
<dbReference type="Proteomes" id="UP001239994">
    <property type="component" value="Unassembled WGS sequence"/>
</dbReference>
<evidence type="ECO:0000256" key="1">
    <source>
        <dbReference type="ARBA" id="ARBA00004370"/>
    </source>
</evidence>
<keyword evidence="2" id="KW-0732">Signal</keyword>
<accession>A0AAD8YNR3</accession>
<dbReference type="InterPro" id="IPR013106">
    <property type="entry name" value="Ig_V-set"/>
</dbReference>
<dbReference type="GO" id="GO:0001817">
    <property type="term" value="P:regulation of cytokine production"/>
    <property type="evidence" value="ECO:0007669"/>
    <property type="project" value="TreeGrafter"/>
</dbReference>
<dbReference type="SMART" id="SM00409">
    <property type="entry name" value="IG"/>
    <property type="match status" value="2"/>
</dbReference>
<dbReference type="InterPro" id="IPR003598">
    <property type="entry name" value="Ig_sub2"/>
</dbReference>
<feature type="non-terminal residue" evidence="8">
    <location>
        <position position="1"/>
    </location>
</feature>
<dbReference type="GO" id="GO:1903037">
    <property type="term" value="P:regulation of leukocyte cell-cell adhesion"/>
    <property type="evidence" value="ECO:0007669"/>
    <property type="project" value="UniProtKB-ARBA"/>
</dbReference>
<proteinExistence type="predicted"/>